<protein>
    <submittedName>
        <fullName evidence="3">WXG100 family type VII secretion target</fullName>
    </submittedName>
</protein>
<keyword evidence="1" id="KW-0175">Coiled coil</keyword>
<dbReference type="InterPro" id="IPR010310">
    <property type="entry name" value="T7SS_ESAT-6-like"/>
</dbReference>
<evidence type="ECO:0000313" key="4">
    <source>
        <dbReference type="Proteomes" id="UP000307808"/>
    </source>
</evidence>
<evidence type="ECO:0000256" key="2">
    <source>
        <dbReference type="SAM" id="MobiDB-lite"/>
    </source>
</evidence>
<dbReference type="OrthoDB" id="3752938at2"/>
<organism evidence="3 4">
    <name type="scientific">Nocardioides jishulii</name>
    <dbReference type="NCBI Taxonomy" id="2575440"/>
    <lineage>
        <taxon>Bacteria</taxon>
        <taxon>Bacillati</taxon>
        <taxon>Actinomycetota</taxon>
        <taxon>Actinomycetes</taxon>
        <taxon>Propionibacteriales</taxon>
        <taxon>Nocardioidaceae</taxon>
        <taxon>Nocardioides</taxon>
    </lineage>
</organism>
<comment type="caution">
    <text evidence="3">The sequence shown here is derived from an EMBL/GenBank/DDBJ whole genome shotgun (WGS) entry which is preliminary data.</text>
</comment>
<gene>
    <name evidence="3" type="ORF">FC770_00815</name>
</gene>
<dbReference type="Proteomes" id="UP000307808">
    <property type="component" value="Unassembled WGS sequence"/>
</dbReference>
<feature type="coiled-coil region" evidence="1">
    <location>
        <begin position="221"/>
        <end position="248"/>
    </location>
</feature>
<dbReference type="Gene3D" id="1.10.287.1060">
    <property type="entry name" value="ESAT-6-like"/>
    <property type="match status" value="1"/>
</dbReference>
<dbReference type="InterPro" id="IPR036689">
    <property type="entry name" value="ESAT-6-like_sf"/>
</dbReference>
<accession>A0A4U2YSK6</accession>
<name>A0A4U2YSK6_9ACTN</name>
<reference evidence="3 4" key="1">
    <citation type="submission" date="2019-04" db="EMBL/GenBank/DDBJ databases">
        <authorList>
            <person name="Dong K."/>
        </authorList>
    </citation>
    <scope>NUCLEOTIDE SEQUENCE [LARGE SCALE GENOMIC DNA]</scope>
    <source>
        <strain evidence="4">dk3543</strain>
    </source>
</reference>
<evidence type="ECO:0000256" key="1">
    <source>
        <dbReference type="SAM" id="Coils"/>
    </source>
</evidence>
<dbReference type="EMBL" id="SZPY01000001">
    <property type="protein sequence ID" value="TKI63765.1"/>
    <property type="molecule type" value="Genomic_DNA"/>
</dbReference>
<feature type="region of interest" description="Disordered" evidence="2">
    <location>
        <begin position="24"/>
        <end position="44"/>
    </location>
</feature>
<dbReference type="SUPFAM" id="SSF140453">
    <property type="entry name" value="EsxAB dimer-like"/>
    <property type="match status" value="1"/>
</dbReference>
<dbReference type="AlphaFoldDB" id="A0A4U2YSK6"/>
<evidence type="ECO:0000313" key="3">
    <source>
        <dbReference type="EMBL" id="TKI63765.1"/>
    </source>
</evidence>
<keyword evidence="4" id="KW-1185">Reference proteome</keyword>
<dbReference type="RefSeq" id="WP_137064230.1">
    <property type="nucleotide sequence ID" value="NZ_CP040748.1"/>
</dbReference>
<sequence length="713" mass="78826">MTDHFQLDVHPEKLREAARTMDNTAQTVGDKGTTLSSTPDEIGQSWTGEAATSIKGEMTALGGHLQRFAPKFRDSAKALRDLARDYEDAIDQVASMNRKWEDTQTAYDDAVKGADQARTRNLAAAKPKDGGPVNRAFRDEIDQIRRNAIDSAAETRRVDQTNLTRSFGLTKQWLSHRTRETGKAIDEALIVKVTPEVLSHYRATGSMPRTLDHSAMDDLLLATQKREAEIAELARQEAAADLAELERLLGENGSIEDPAALRALMERMGGKHGDPHYTKALVKALGPEGLNNLYNSIDQSMNPLFDGQGVPADWAESLEKFNDALAAGLSQFDDATVVKFASELSAPPDGSAPRFGMMLGSDYADSRLQLIGLAFLDRMNNSRYEANNPTPDTAQRLLQSKYDGFEDMAKAWSSDLDADRLATFFNTIDKDTAKWIAEGLISDGWSNPEDGPFHQDTWRIKEQVWQEIFASAVEQKHPYAAAALIHSVHDGLNTPLRDELLDRLAPHFNNPEFISMLASNYSTVDHEQVARIVDQLGDRVDVNDVIKELIAARGETSDRAIANEVGYLLGILDLNGTEIDYGPVFTAVMDAAIGKAIEKVPGAGDVYSVLKALAEAGAAANENYENWGKGWSLESQHQMLAWTIYVGEHGEPPGFSDWMAENTHRVNVSEPNSAIEQYLASLRLSNDPVDKAEWERIHELMNDIRDARNMDDD</sequence>
<dbReference type="Pfam" id="PF06013">
    <property type="entry name" value="WXG100"/>
    <property type="match status" value="1"/>
</dbReference>
<proteinExistence type="predicted"/>